<dbReference type="GO" id="GO:0016020">
    <property type="term" value="C:membrane"/>
    <property type="evidence" value="ECO:0007669"/>
    <property type="project" value="TreeGrafter"/>
</dbReference>
<dbReference type="InterPro" id="IPR029058">
    <property type="entry name" value="AB_hydrolase_fold"/>
</dbReference>
<gene>
    <name evidence="2" type="ORF">BCR34DRAFT_643419</name>
</gene>
<dbReference type="Gene3D" id="3.40.50.1820">
    <property type="entry name" value="alpha/beta hydrolase"/>
    <property type="match status" value="1"/>
</dbReference>
<dbReference type="GO" id="GO:0047372">
    <property type="term" value="F:monoacylglycerol lipase activity"/>
    <property type="evidence" value="ECO:0007669"/>
    <property type="project" value="TreeGrafter"/>
</dbReference>
<dbReference type="InterPro" id="IPR000073">
    <property type="entry name" value="AB_hydrolase_1"/>
</dbReference>
<dbReference type="InterPro" id="IPR050266">
    <property type="entry name" value="AB_hydrolase_sf"/>
</dbReference>
<keyword evidence="2" id="KW-0378">Hydrolase</keyword>
<dbReference type="PRINTS" id="PR00111">
    <property type="entry name" value="ABHYDROLASE"/>
</dbReference>
<evidence type="ECO:0000259" key="1">
    <source>
        <dbReference type="Pfam" id="PF00561"/>
    </source>
</evidence>
<dbReference type="PANTHER" id="PTHR43798:SF5">
    <property type="entry name" value="MONOACYLGLYCEROL LIPASE ABHD6"/>
    <property type="match status" value="1"/>
</dbReference>
<dbReference type="Proteomes" id="UP000193144">
    <property type="component" value="Unassembled WGS sequence"/>
</dbReference>
<proteinExistence type="predicted"/>
<evidence type="ECO:0000313" key="2">
    <source>
        <dbReference type="EMBL" id="ORY15239.1"/>
    </source>
</evidence>
<dbReference type="Pfam" id="PF00561">
    <property type="entry name" value="Abhydrolase_1"/>
    <property type="match status" value="1"/>
</dbReference>
<accession>A0A1Y1ZY94</accession>
<organism evidence="2 3">
    <name type="scientific">Clohesyomyces aquaticus</name>
    <dbReference type="NCBI Taxonomy" id="1231657"/>
    <lineage>
        <taxon>Eukaryota</taxon>
        <taxon>Fungi</taxon>
        <taxon>Dikarya</taxon>
        <taxon>Ascomycota</taxon>
        <taxon>Pezizomycotina</taxon>
        <taxon>Dothideomycetes</taxon>
        <taxon>Pleosporomycetidae</taxon>
        <taxon>Pleosporales</taxon>
        <taxon>Lindgomycetaceae</taxon>
        <taxon>Clohesyomyces</taxon>
    </lineage>
</organism>
<comment type="caution">
    <text evidence="2">The sequence shown here is derived from an EMBL/GenBank/DDBJ whole genome shotgun (WGS) entry which is preliminary data.</text>
</comment>
<protein>
    <submittedName>
        <fullName evidence="2">Alpha/Beta hydrolase protein</fullName>
    </submittedName>
</protein>
<name>A0A1Y1ZY94_9PLEO</name>
<feature type="domain" description="AB hydrolase-1" evidence="1">
    <location>
        <begin position="35"/>
        <end position="275"/>
    </location>
</feature>
<dbReference type="OrthoDB" id="8119704at2759"/>
<dbReference type="EMBL" id="MCFA01000026">
    <property type="protein sequence ID" value="ORY15239.1"/>
    <property type="molecule type" value="Genomic_DNA"/>
</dbReference>
<dbReference type="PANTHER" id="PTHR43798">
    <property type="entry name" value="MONOACYLGLYCEROL LIPASE"/>
    <property type="match status" value="1"/>
</dbReference>
<reference evidence="2 3" key="1">
    <citation type="submission" date="2016-07" db="EMBL/GenBank/DDBJ databases">
        <title>Pervasive Adenine N6-methylation of Active Genes in Fungi.</title>
        <authorList>
            <consortium name="DOE Joint Genome Institute"/>
            <person name="Mondo S.J."/>
            <person name="Dannebaum R.O."/>
            <person name="Kuo R.C."/>
            <person name="Labutti K."/>
            <person name="Haridas S."/>
            <person name="Kuo A."/>
            <person name="Salamov A."/>
            <person name="Ahrendt S.R."/>
            <person name="Lipzen A."/>
            <person name="Sullivan W."/>
            <person name="Andreopoulos W.B."/>
            <person name="Clum A."/>
            <person name="Lindquist E."/>
            <person name="Daum C."/>
            <person name="Ramamoorthy G.K."/>
            <person name="Gryganskyi A."/>
            <person name="Culley D."/>
            <person name="Magnuson J.K."/>
            <person name="James T.Y."/>
            <person name="O'Malley M.A."/>
            <person name="Stajich J.E."/>
            <person name="Spatafora J.W."/>
            <person name="Visel A."/>
            <person name="Grigoriev I.V."/>
        </authorList>
    </citation>
    <scope>NUCLEOTIDE SEQUENCE [LARGE SCALE GENOMIC DNA]</scope>
    <source>
        <strain evidence="2 3">CBS 115471</strain>
    </source>
</reference>
<keyword evidence="3" id="KW-1185">Reference proteome</keyword>
<dbReference type="AlphaFoldDB" id="A0A1Y1ZY94"/>
<sequence length="310" mass="33721">MATQETAKTQYITAKDIKYAYRIIGHASSNNATTPPLLMLNHFRANTDLWDPEVINRLAATRQLITYDYAGMGHSGGEVARSVKGFSQNLIAFLTALLPSLNTTFVDVLGFSLGGFVAQQLVLDAPDLVRKLVLSGTGPSFGPHLERPMAEVNSAIMAPTPSGPAVIDTFFPSFIAKEAGEAWLNRVVGGRQAMAGKDDEPEWAFFLTGPGLSNLIEAYLKWDADPTPYALLSTVQKDVLVTAGQNDLIVPSQNSYILSRQLQRANFVLYPGSGHGHPFQYPEFYTKQVVSFLNGEWPTPPFSAGTIAPQ</sequence>
<dbReference type="GO" id="GO:0046464">
    <property type="term" value="P:acylglycerol catabolic process"/>
    <property type="evidence" value="ECO:0007669"/>
    <property type="project" value="TreeGrafter"/>
</dbReference>
<dbReference type="STRING" id="1231657.A0A1Y1ZY94"/>
<evidence type="ECO:0000313" key="3">
    <source>
        <dbReference type="Proteomes" id="UP000193144"/>
    </source>
</evidence>
<dbReference type="SUPFAM" id="SSF53474">
    <property type="entry name" value="alpha/beta-Hydrolases"/>
    <property type="match status" value="1"/>
</dbReference>